<feature type="region of interest" description="Disordered" evidence="2">
    <location>
        <begin position="1"/>
        <end position="53"/>
    </location>
</feature>
<dbReference type="PANTHER" id="PTHR33432">
    <property type="entry name" value="PROTEIN EMSY-LIKE 4"/>
    <property type="match status" value="1"/>
</dbReference>
<dbReference type="CDD" id="cd20404">
    <property type="entry name" value="Tudor_Agenet_AtEML-like"/>
    <property type="match status" value="1"/>
</dbReference>
<comment type="caution">
    <text evidence="3">The sequence shown here is derived from an EMBL/GenBank/DDBJ whole genome shotgun (WGS) entry which is preliminary data.</text>
</comment>
<proteinExistence type="inferred from homology"/>
<evidence type="ECO:0000256" key="2">
    <source>
        <dbReference type="SAM" id="MobiDB-lite"/>
    </source>
</evidence>
<feature type="region of interest" description="Disordered" evidence="2">
    <location>
        <begin position="203"/>
        <end position="227"/>
    </location>
</feature>
<evidence type="ECO:0000313" key="3">
    <source>
        <dbReference type="EMBL" id="KAF2538593.1"/>
    </source>
</evidence>
<dbReference type="InterPro" id="IPR033485">
    <property type="entry name" value="EMSY-LIKE_plant"/>
</dbReference>
<dbReference type="InterPro" id="IPR005513">
    <property type="entry name" value="LEA_1"/>
</dbReference>
<sequence>MQSMKETASNVAASAKSGMDKTKATLEEKAEKMTTRDPLQREMATQKKEGRINEAEMQKREAREHNAVMKEASGAGTGTGLGMGTATHSTTGHVGHGTGTHQMSALPGHGTGQPAGHVVDGTAVTEPIGTNTGTGRTTAHNTRVGGGTTGFYEAVVTHYNAVEGRHALVYDLNTANETWEWVDLKEIPPQDIRWGGEENGAALNAGHGSRRTLSNGGLGRLPMTQPRRDHLVAQNGGGRKLFDEIELFNTDSLVKEVERVFDSNLPDPHELDKAKKLLKEHEQALVSAIARLADASDFESDGEEAYMHELPVHEG</sequence>
<dbReference type="Pfam" id="PF03760">
    <property type="entry name" value="LEA_1"/>
    <property type="match status" value="1"/>
</dbReference>
<dbReference type="PANTHER" id="PTHR33432:SF34">
    <property type="entry name" value="PROTEIN EMSY-LIKE 2"/>
    <property type="match status" value="1"/>
</dbReference>
<evidence type="ECO:0000313" key="4">
    <source>
        <dbReference type="Proteomes" id="UP000712281"/>
    </source>
</evidence>
<dbReference type="EMBL" id="QGKW02002228">
    <property type="protein sequence ID" value="KAF2538593.1"/>
    <property type="molecule type" value="Genomic_DNA"/>
</dbReference>
<comment type="similarity">
    <text evidence="1">Belongs to the LEA type 1 family.</text>
</comment>
<feature type="compositionally biased region" description="Polar residues" evidence="2">
    <location>
        <begin position="1"/>
        <end position="12"/>
    </location>
</feature>
<dbReference type="GO" id="GO:0050832">
    <property type="term" value="P:defense response to fungus"/>
    <property type="evidence" value="ECO:0007669"/>
    <property type="project" value="InterPro"/>
</dbReference>
<organism evidence="3 4">
    <name type="scientific">Brassica cretica</name>
    <name type="common">Mustard</name>
    <dbReference type="NCBI Taxonomy" id="69181"/>
    <lineage>
        <taxon>Eukaryota</taxon>
        <taxon>Viridiplantae</taxon>
        <taxon>Streptophyta</taxon>
        <taxon>Embryophyta</taxon>
        <taxon>Tracheophyta</taxon>
        <taxon>Spermatophyta</taxon>
        <taxon>Magnoliopsida</taxon>
        <taxon>eudicotyledons</taxon>
        <taxon>Gunneridae</taxon>
        <taxon>Pentapetalae</taxon>
        <taxon>rosids</taxon>
        <taxon>malvids</taxon>
        <taxon>Brassicales</taxon>
        <taxon>Brassicaceae</taxon>
        <taxon>Brassiceae</taxon>
        <taxon>Brassica</taxon>
    </lineage>
</organism>
<dbReference type="GO" id="GO:0005634">
    <property type="term" value="C:nucleus"/>
    <property type="evidence" value="ECO:0007669"/>
    <property type="project" value="TreeGrafter"/>
</dbReference>
<dbReference type="AlphaFoldDB" id="A0A8S9FY65"/>
<dbReference type="Proteomes" id="UP000712281">
    <property type="component" value="Unassembled WGS sequence"/>
</dbReference>
<evidence type="ECO:0000256" key="1">
    <source>
        <dbReference type="ARBA" id="ARBA00010975"/>
    </source>
</evidence>
<protein>
    <submittedName>
        <fullName evidence="3">Uncharacterized protein</fullName>
    </submittedName>
</protein>
<reference evidence="3" key="1">
    <citation type="submission" date="2019-12" db="EMBL/GenBank/DDBJ databases">
        <title>Genome sequencing and annotation of Brassica cretica.</title>
        <authorList>
            <person name="Studholme D.J."/>
            <person name="Sarris P.F."/>
        </authorList>
    </citation>
    <scope>NUCLEOTIDE SEQUENCE</scope>
    <source>
        <strain evidence="3">PFS-001/15</strain>
        <tissue evidence="3">Leaf</tissue>
    </source>
</reference>
<dbReference type="GO" id="GO:0009793">
    <property type="term" value="P:embryo development ending in seed dormancy"/>
    <property type="evidence" value="ECO:0007669"/>
    <property type="project" value="InterPro"/>
</dbReference>
<accession>A0A8S9FY65</accession>
<feature type="compositionally biased region" description="Basic and acidic residues" evidence="2">
    <location>
        <begin position="18"/>
        <end position="53"/>
    </location>
</feature>
<gene>
    <name evidence="3" type="ORF">F2Q68_00023163</name>
</gene>
<name>A0A8S9FY65_BRACR</name>